<feature type="domain" description="DUF7654" evidence="2">
    <location>
        <begin position="527"/>
        <end position="652"/>
    </location>
</feature>
<feature type="transmembrane region" description="Helical" evidence="1">
    <location>
        <begin position="431"/>
        <end position="449"/>
    </location>
</feature>
<dbReference type="InterPro" id="IPR056071">
    <property type="entry name" value="DUF7654"/>
</dbReference>
<sequence>MSEAGATEVGTSPTDGNRRSWGFVAGIVIPLALYVVVVLSGASLSSIGVDGLREDPGDPRGVQWGAAREIRSDEYLTQSSHELAVLATGRSTHSLLARGPDITFQISSGQLAESVLFAENNLLRLGPLLPDAQLFAAVRGFPLLLLALTLPPLLRRFGASASTSWLAVALSILAPVTMWWSLTPVRLLSHASAGCLFLLLAHEHWVQAPNRSRTPLRRAGALALAAAGGTLLARFGTNYVPWYITIGLPLVIATGLYLVREAPRRAAFVVLGVGAASGAAVLMATFLQNRPAIEATLNTLYPGQRRETGVMADAWAILGAPGLHQLQDGAAPVILNPPEITSAYTLCGLWALWLLRRGLPDSTARMRAAVLGLALTTGFWVLWCTVSWGSFGAALPGANLVPPGRAAQSVGFGSTMLLAVALGRAPQSGRLTALVPAALCVGATAFGLLDLQSILPSLMTSAVVITCLVVGALVWLLTAYPRGLSVAVACLVLLHPVAQVNPVLFGLGDLRVSDSARIADNLADRARAEGRFVAADSTTTSALLVANGAPMITGWQISGPNEQQWRKLDPDGKYEGAWNRGVSYLTVAFEEQRTSEPVIAALVADVIEIRVHPCEVPRSLRVGWIVTSTPHRERCLKLERKFRWSGKPQFLYAVGSDARGQG</sequence>
<feature type="transmembrane region" description="Helical" evidence="1">
    <location>
        <begin position="218"/>
        <end position="236"/>
    </location>
</feature>
<keyword evidence="5" id="KW-1185">Reference proteome</keyword>
<feature type="transmembrane region" description="Helical" evidence="1">
    <location>
        <begin position="242"/>
        <end position="259"/>
    </location>
</feature>
<reference evidence="4 5" key="1">
    <citation type="submission" date="2020-03" db="EMBL/GenBank/DDBJ databases">
        <title>Nocardioides sp. nov., isolated from fish.</title>
        <authorList>
            <person name="Hyun D.-W."/>
            <person name="Bae J.-W."/>
        </authorList>
    </citation>
    <scope>NUCLEOTIDE SEQUENCE [LARGE SCALE GENOMIC DNA]</scope>
    <source>
        <strain evidence="4 5">HDW12A</strain>
    </source>
</reference>
<keyword evidence="1" id="KW-1133">Transmembrane helix</keyword>
<feature type="domain" description="DUF7657" evidence="3">
    <location>
        <begin position="28"/>
        <end position="422"/>
    </location>
</feature>
<dbReference type="Pfam" id="PF24672">
    <property type="entry name" value="DUF7654"/>
    <property type="match status" value="1"/>
</dbReference>
<gene>
    <name evidence="4" type="ORF">G7071_18210</name>
</gene>
<evidence type="ECO:0000259" key="3">
    <source>
        <dbReference type="Pfam" id="PF24677"/>
    </source>
</evidence>
<feature type="transmembrane region" description="Helical" evidence="1">
    <location>
        <begin position="368"/>
        <end position="394"/>
    </location>
</feature>
<feature type="transmembrane region" description="Helical" evidence="1">
    <location>
        <begin position="132"/>
        <end position="153"/>
    </location>
</feature>
<dbReference type="Pfam" id="PF24677">
    <property type="entry name" value="DUF7657"/>
    <property type="match status" value="1"/>
</dbReference>
<feature type="transmembrane region" description="Helical" evidence="1">
    <location>
        <begin position="406"/>
        <end position="424"/>
    </location>
</feature>
<feature type="transmembrane region" description="Helical" evidence="1">
    <location>
        <begin position="340"/>
        <end position="356"/>
    </location>
</feature>
<feature type="transmembrane region" description="Helical" evidence="1">
    <location>
        <begin position="266"/>
        <end position="287"/>
    </location>
</feature>
<dbReference type="AlphaFoldDB" id="A0A6G7YK20"/>
<evidence type="ECO:0008006" key="6">
    <source>
        <dbReference type="Google" id="ProtNLM"/>
    </source>
</evidence>
<dbReference type="EMBL" id="CP049866">
    <property type="protein sequence ID" value="QIK77080.1"/>
    <property type="molecule type" value="Genomic_DNA"/>
</dbReference>
<protein>
    <recommendedName>
        <fullName evidence="6">Glycosyltransferase RgtA/B/C/D-like domain-containing protein</fullName>
    </recommendedName>
</protein>
<feature type="transmembrane region" description="Helical" evidence="1">
    <location>
        <begin position="484"/>
        <end position="507"/>
    </location>
</feature>
<name>A0A6G7YK20_9ACTN</name>
<keyword evidence="1" id="KW-0472">Membrane</keyword>
<evidence type="ECO:0000313" key="4">
    <source>
        <dbReference type="EMBL" id="QIK77080.1"/>
    </source>
</evidence>
<proteinExistence type="predicted"/>
<feature type="transmembrane region" description="Helical" evidence="1">
    <location>
        <begin position="188"/>
        <end position="206"/>
    </location>
</feature>
<keyword evidence="1" id="KW-0812">Transmembrane</keyword>
<evidence type="ECO:0000256" key="1">
    <source>
        <dbReference type="SAM" id="Phobius"/>
    </source>
</evidence>
<feature type="transmembrane region" description="Helical" evidence="1">
    <location>
        <begin position="455"/>
        <end position="477"/>
    </location>
</feature>
<organism evidence="4 5">
    <name type="scientific">Nocardioides piscis</name>
    <dbReference type="NCBI Taxonomy" id="2714938"/>
    <lineage>
        <taxon>Bacteria</taxon>
        <taxon>Bacillati</taxon>
        <taxon>Actinomycetota</taxon>
        <taxon>Actinomycetes</taxon>
        <taxon>Propionibacteriales</taxon>
        <taxon>Nocardioidaceae</taxon>
        <taxon>Nocardioides</taxon>
    </lineage>
</organism>
<evidence type="ECO:0000259" key="2">
    <source>
        <dbReference type="Pfam" id="PF24672"/>
    </source>
</evidence>
<dbReference type="RefSeq" id="WP_166320763.1">
    <property type="nucleotide sequence ID" value="NZ_CP049866.1"/>
</dbReference>
<accession>A0A6G7YK20</accession>
<dbReference type="Proteomes" id="UP000502035">
    <property type="component" value="Chromosome"/>
</dbReference>
<dbReference type="KEGG" id="npi:G7071_18210"/>
<feature type="transmembrane region" description="Helical" evidence="1">
    <location>
        <begin position="165"/>
        <end position="182"/>
    </location>
</feature>
<feature type="transmembrane region" description="Helical" evidence="1">
    <location>
        <begin position="21"/>
        <end position="44"/>
    </location>
</feature>
<dbReference type="InterPro" id="IPR056074">
    <property type="entry name" value="DUF7657"/>
</dbReference>
<evidence type="ECO:0000313" key="5">
    <source>
        <dbReference type="Proteomes" id="UP000502035"/>
    </source>
</evidence>